<comment type="caution">
    <text evidence="1">The sequence shown here is derived from an EMBL/GenBank/DDBJ whole genome shotgun (WGS) entry which is preliminary data.</text>
</comment>
<name>A0AAD3XKV3_NEPGR</name>
<reference evidence="1" key="1">
    <citation type="submission" date="2023-05" db="EMBL/GenBank/DDBJ databases">
        <title>Nepenthes gracilis genome sequencing.</title>
        <authorList>
            <person name="Fukushima K."/>
        </authorList>
    </citation>
    <scope>NUCLEOTIDE SEQUENCE</scope>
    <source>
        <strain evidence="1">SING2019-196</strain>
    </source>
</reference>
<dbReference type="EMBL" id="BSYO01000008">
    <property type="protein sequence ID" value="GMH08129.1"/>
    <property type="molecule type" value="Genomic_DNA"/>
</dbReference>
<protein>
    <submittedName>
        <fullName evidence="1">Uncharacterized protein</fullName>
    </submittedName>
</protein>
<dbReference type="Proteomes" id="UP001279734">
    <property type="component" value="Unassembled WGS sequence"/>
</dbReference>
<gene>
    <name evidence="1" type="ORF">Nepgr_009969</name>
</gene>
<accession>A0AAD3XKV3</accession>
<evidence type="ECO:0000313" key="1">
    <source>
        <dbReference type="EMBL" id="GMH08129.1"/>
    </source>
</evidence>
<keyword evidence="2" id="KW-1185">Reference proteome</keyword>
<proteinExistence type="predicted"/>
<organism evidence="1 2">
    <name type="scientific">Nepenthes gracilis</name>
    <name type="common">Slender pitcher plant</name>
    <dbReference type="NCBI Taxonomy" id="150966"/>
    <lineage>
        <taxon>Eukaryota</taxon>
        <taxon>Viridiplantae</taxon>
        <taxon>Streptophyta</taxon>
        <taxon>Embryophyta</taxon>
        <taxon>Tracheophyta</taxon>
        <taxon>Spermatophyta</taxon>
        <taxon>Magnoliopsida</taxon>
        <taxon>eudicotyledons</taxon>
        <taxon>Gunneridae</taxon>
        <taxon>Pentapetalae</taxon>
        <taxon>Caryophyllales</taxon>
        <taxon>Nepenthaceae</taxon>
        <taxon>Nepenthes</taxon>
    </lineage>
</organism>
<evidence type="ECO:0000313" key="2">
    <source>
        <dbReference type="Proteomes" id="UP001279734"/>
    </source>
</evidence>
<dbReference type="AlphaFoldDB" id="A0AAD3XKV3"/>
<sequence>MSDLSLIFKVLYEEHSNFATLVSLCWCVREDFNGIPWALVHLVNIRSPQLRQKEAGSGAGKHDKEEKIPVSNRHKLNSVYSGHCPIYLDAEGLQAPPEPLKPIQFETMSISHSGNKQIDQTYIGYEQWRHCSISEYT</sequence>